<dbReference type="Gene3D" id="3.90.105.10">
    <property type="entry name" value="Molybdopterin biosynthesis moea protein, domain 2"/>
    <property type="match status" value="1"/>
</dbReference>
<dbReference type="Gene3D" id="2.170.190.11">
    <property type="entry name" value="Molybdopterin biosynthesis moea protein, domain 3"/>
    <property type="match status" value="1"/>
</dbReference>
<evidence type="ECO:0000256" key="6">
    <source>
        <dbReference type="RuleBase" id="RU365090"/>
    </source>
</evidence>
<dbReference type="Proteomes" id="UP000451233">
    <property type="component" value="Unassembled WGS sequence"/>
</dbReference>
<comment type="caution">
    <text evidence="9">The sequence shown here is derived from an EMBL/GenBank/DDBJ whole genome shotgun (WGS) entry which is preliminary data.</text>
</comment>
<evidence type="ECO:0000256" key="3">
    <source>
        <dbReference type="ARBA" id="ARBA00010763"/>
    </source>
</evidence>
<keyword evidence="7" id="KW-1133">Transmembrane helix</keyword>
<dbReference type="NCBIfam" id="NF045515">
    <property type="entry name" value="Glp_gephyrin"/>
    <property type="match status" value="1"/>
</dbReference>
<proteinExistence type="inferred from homology"/>
<dbReference type="SUPFAM" id="SSF53218">
    <property type="entry name" value="Molybdenum cofactor biosynthesis proteins"/>
    <property type="match status" value="1"/>
</dbReference>
<dbReference type="InterPro" id="IPR036135">
    <property type="entry name" value="MoeA_linker/N_sf"/>
</dbReference>
<dbReference type="NCBIfam" id="TIGR00177">
    <property type="entry name" value="molyb_syn"/>
    <property type="match status" value="1"/>
</dbReference>
<dbReference type="SUPFAM" id="SSF63867">
    <property type="entry name" value="MoeA C-terminal domain-like"/>
    <property type="match status" value="1"/>
</dbReference>
<dbReference type="GO" id="GO:0006777">
    <property type="term" value="P:Mo-molybdopterin cofactor biosynthetic process"/>
    <property type="evidence" value="ECO:0007669"/>
    <property type="project" value="UniProtKB-UniRule"/>
</dbReference>
<evidence type="ECO:0000259" key="8">
    <source>
        <dbReference type="SMART" id="SM00852"/>
    </source>
</evidence>
<keyword evidence="6" id="KW-0500">Molybdenum</keyword>
<dbReference type="RefSeq" id="WP_160907023.1">
    <property type="nucleotide sequence ID" value="NZ_WVHS01000002.1"/>
</dbReference>
<dbReference type="UniPathway" id="UPA00344"/>
<evidence type="ECO:0000256" key="2">
    <source>
        <dbReference type="ARBA" id="ARBA00005046"/>
    </source>
</evidence>
<dbReference type="InterPro" id="IPR038987">
    <property type="entry name" value="MoeA-like"/>
</dbReference>
<keyword evidence="6" id="KW-0479">Metal-binding</keyword>
<dbReference type="SUPFAM" id="SSF63882">
    <property type="entry name" value="MoeA N-terminal region -like"/>
    <property type="match status" value="1"/>
</dbReference>
<comment type="catalytic activity">
    <reaction evidence="5">
        <text>adenylyl-molybdopterin + molybdate = Mo-molybdopterin + AMP + H(+)</text>
        <dbReference type="Rhea" id="RHEA:35047"/>
        <dbReference type="ChEBI" id="CHEBI:15378"/>
        <dbReference type="ChEBI" id="CHEBI:36264"/>
        <dbReference type="ChEBI" id="CHEBI:62727"/>
        <dbReference type="ChEBI" id="CHEBI:71302"/>
        <dbReference type="ChEBI" id="CHEBI:456215"/>
        <dbReference type="EC" id="2.10.1.1"/>
    </reaction>
</comment>
<gene>
    <name evidence="9" type="ORF">GS398_12205</name>
</gene>
<evidence type="ECO:0000313" key="9">
    <source>
        <dbReference type="EMBL" id="MXV16068.1"/>
    </source>
</evidence>
<keyword evidence="7" id="KW-0812">Transmembrane</keyword>
<comment type="function">
    <text evidence="1 6">Catalyzes the insertion of molybdate into adenylated molybdopterin with the concomitant release of AMP.</text>
</comment>
<feature type="transmembrane region" description="Helical" evidence="7">
    <location>
        <begin position="148"/>
        <end position="169"/>
    </location>
</feature>
<dbReference type="Gene3D" id="2.40.340.10">
    <property type="entry name" value="MoeA, C-terminal, domain IV"/>
    <property type="match status" value="1"/>
</dbReference>
<dbReference type="GO" id="GO:0046872">
    <property type="term" value="F:metal ion binding"/>
    <property type="evidence" value="ECO:0007669"/>
    <property type="project" value="UniProtKB-UniRule"/>
</dbReference>
<keyword evidence="6 9" id="KW-0808">Transferase</keyword>
<accession>A0A7K1XZ15</accession>
<dbReference type="PANTHER" id="PTHR10192:SF5">
    <property type="entry name" value="GEPHYRIN"/>
    <property type="match status" value="1"/>
</dbReference>
<evidence type="ECO:0000256" key="7">
    <source>
        <dbReference type="SAM" id="Phobius"/>
    </source>
</evidence>
<dbReference type="InterPro" id="IPR036688">
    <property type="entry name" value="MoeA_C_domain_IV_sf"/>
</dbReference>
<keyword evidence="4 6" id="KW-0501">Molybdenum cofactor biosynthesis</keyword>
<evidence type="ECO:0000256" key="1">
    <source>
        <dbReference type="ARBA" id="ARBA00002901"/>
    </source>
</evidence>
<dbReference type="AlphaFoldDB" id="A0A7K1XZ15"/>
<sequence length="394" mass="42137">MISVSQAVQLITDHCMPTEPVRATLSEAAGLVLAADVVSPIDLPPFKQSGMDGYAFRFQDLPPHTTLTVTGVIAAGDSSPRAIQQGQAARIFTGAPLPENADTVVMQEKISLEGDQLRILQTDLAKGDHTRLPGAEVRSGTVALQKGVVLGPAAIGFLAGMGITSVLVFKKPVVSLIITGNELTQPGNALPFGQVYEASSFALRAAFRNLPAVLSEAVYVPDDPERIRETLKEALHASDIVLLTGGVSVGDFDFVTNAAEEAGVTRLFHRVKQKPGKPLFAGKIGAKVVFGLPGNPSSVLTCFYRYVVPAIERLTGRGQLLITLTVPFTGDYHKNAGMTHFLKGSFRNGTASVLTAQESYRLSSFAHANCLICAEEHREHYQTGDMVEIYLLPD</sequence>
<reference evidence="9 10" key="1">
    <citation type="submission" date="2019-11" db="EMBL/GenBank/DDBJ databases">
        <title>Pedobacter sp. HMF7056 Genome sequencing and assembly.</title>
        <authorList>
            <person name="Kang H."/>
            <person name="Kim H."/>
            <person name="Joh K."/>
        </authorList>
    </citation>
    <scope>NUCLEOTIDE SEQUENCE [LARGE SCALE GENOMIC DNA]</scope>
    <source>
        <strain evidence="9 10">HMF7056</strain>
    </source>
</reference>
<dbReference type="PANTHER" id="PTHR10192">
    <property type="entry name" value="MOLYBDOPTERIN BIOSYNTHESIS PROTEIN"/>
    <property type="match status" value="1"/>
</dbReference>
<dbReference type="EC" id="2.10.1.1" evidence="6"/>
<evidence type="ECO:0000313" key="10">
    <source>
        <dbReference type="Proteomes" id="UP000451233"/>
    </source>
</evidence>
<protein>
    <recommendedName>
        <fullName evidence="6">Molybdopterin molybdenumtransferase</fullName>
        <ecNumber evidence="6">2.10.1.1</ecNumber>
    </recommendedName>
</protein>
<keyword evidence="7" id="KW-0472">Membrane</keyword>
<comment type="pathway">
    <text evidence="2 6">Cofactor biosynthesis; molybdopterin biosynthesis.</text>
</comment>
<dbReference type="InterPro" id="IPR036425">
    <property type="entry name" value="MoaB/Mog-like_dom_sf"/>
</dbReference>
<dbReference type="InterPro" id="IPR005111">
    <property type="entry name" value="MoeA_C_domain_IV"/>
</dbReference>
<dbReference type="Gene3D" id="3.40.980.10">
    <property type="entry name" value="MoaB/Mog-like domain"/>
    <property type="match status" value="1"/>
</dbReference>
<comment type="cofactor">
    <cofactor evidence="6">
        <name>Mg(2+)</name>
        <dbReference type="ChEBI" id="CHEBI:18420"/>
    </cofactor>
</comment>
<evidence type="ECO:0000256" key="4">
    <source>
        <dbReference type="ARBA" id="ARBA00023150"/>
    </source>
</evidence>
<evidence type="ECO:0000256" key="5">
    <source>
        <dbReference type="ARBA" id="ARBA00047317"/>
    </source>
</evidence>
<dbReference type="Pfam" id="PF00994">
    <property type="entry name" value="MoCF_biosynth"/>
    <property type="match status" value="1"/>
</dbReference>
<dbReference type="Pfam" id="PF03454">
    <property type="entry name" value="MoeA_C"/>
    <property type="match status" value="1"/>
</dbReference>
<organism evidence="9 10">
    <name type="scientific">Hufsiella ginkgonis</name>
    <dbReference type="NCBI Taxonomy" id="2695274"/>
    <lineage>
        <taxon>Bacteria</taxon>
        <taxon>Pseudomonadati</taxon>
        <taxon>Bacteroidota</taxon>
        <taxon>Sphingobacteriia</taxon>
        <taxon>Sphingobacteriales</taxon>
        <taxon>Sphingobacteriaceae</taxon>
        <taxon>Hufsiella</taxon>
    </lineage>
</organism>
<dbReference type="GO" id="GO:0061599">
    <property type="term" value="F:molybdopterin molybdotransferase activity"/>
    <property type="evidence" value="ECO:0007669"/>
    <property type="project" value="UniProtKB-UniRule"/>
</dbReference>
<keyword evidence="10" id="KW-1185">Reference proteome</keyword>
<dbReference type="GO" id="GO:0005829">
    <property type="term" value="C:cytosol"/>
    <property type="evidence" value="ECO:0007669"/>
    <property type="project" value="TreeGrafter"/>
</dbReference>
<dbReference type="SMART" id="SM00852">
    <property type="entry name" value="MoCF_biosynth"/>
    <property type="match status" value="1"/>
</dbReference>
<dbReference type="EMBL" id="WVHS01000002">
    <property type="protein sequence ID" value="MXV16068.1"/>
    <property type="molecule type" value="Genomic_DNA"/>
</dbReference>
<dbReference type="InterPro" id="IPR005110">
    <property type="entry name" value="MoeA_linker/N"/>
</dbReference>
<dbReference type="InterPro" id="IPR001453">
    <property type="entry name" value="MoaB/Mog_dom"/>
</dbReference>
<dbReference type="CDD" id="cd00887">
    <property type="entry name" value="MoeA"/>
    <property type="match status" value="1"/>
</dbReference>
<comment type="similarity">
    <text evidence="3 6">Belongs to the MoeA family.</text>
</comment>
<feature type="domain" description="MoaB/Mog" evidence="8">
    <location>
        <begin position="175"/>
        <end position="313"/>
    </location>
</feature>
<keyword evidence="6" id="KW-0460">Magnesium</keyword>
<dbReference type="Pfam" id="PF03453">
    <property type="entry name" value="MoeA_N"/>
    <property type="match status" value="1"/>
</dbReference>
<name>A0A7K1XZ15_9SPHI</name>